<dbReference type="AlphaFoldDB" id="A0A6H9YMX4"/>
<proteinExistence type="predicted"/>
<evidence type="ECO:0000313" key="1">
    <source>
        <dbReference type="EMBL" id="KAB2343688.1"/>
    </source>
</evidence>
<gene>
    <name evidence="1" type="ORF">F8566_33730</name>
</gene>
<dbReference type="RefSeq" id="WP_151565912.1">
    <property type="nucleotide sequence ID" value="NZ_WBMT01000018.1"/>
</dbReference>
<dbReference type="OrthoDB" id="135105at2"/>
<sequence>MTPEEIARSAENWYREHGYEDPRALAARLAQAMGDSRLNEHARTPLHLSMACELFAVSETAPLPVSRTGLYRRFIDLRCGRLPAGGGLRGLAHELRDGQSLLELAQTYFHPPDQVVGQLLEPSGLFVRHGADYRFVDASYQDYLCAEFIQAERTGWLSRRRYLRPRDSWPERDLRVAAFLIGLWLEDGQDLGRWLRLLLRRKRNRVASLRLLAMVVDDGVPLPDAIRTGTVQRLQQLVAEPFGSPGTPDGWSRLVEALDMVDPEQAQNILDDVVRRSHTHGPGAAELLLRRDRRRALDAMAAQIQDRQMISSVRARMLELLTRQLPPEEAAQARAVAALDPSMGEAGVQQATAVLKHDPARGLDLLEHQADHSDWNDEARFKAARELFGQDPARAVPLLKKLGLSSARSPQVRYDAGRLLGADGNEVFRELALDSGVHNAHLRINAAVKVEPAAEADRCLASIAKEGGLDPAGRLAAGSALFDRDRVLGLEALEPLVIDRSTPVDISLEAASTAASADGGACLDRLAGAKERPVYSRKQAAILLRRYKPAWAAKHLSELALNAKMSNAERVNTATAAAGADRETGEQTLVALATKKFHNPDDQLNAVGELKKLNPAQATKLLVRFAGDWRGPSALDAALAIDSRRQRITSLAKIADRSIDTTMRLQAIGEVGKLDKREATHLYERLLGRQRHLSGHDMLEVALAFHDHEHRAAAGHLKALAGNPKLNMDLRKRANSCLPRSQQVDLDPRSRH</sequence>
<keyword evidence="2" id="KW-1185">Reference proteome</keyword>
<dbReference type="EMBL" id="WBMT01000018">
    <property type="protein sequence ID" value="KAB2343688.1"/>
    <property type="molecule type" value="Genomic_DNA"/>
</dbReference>
<evidence type="ECO:0000313" key="2">
    <source>
        <dbReference type="Proteomes" id="UP000468735"/>
    </source>
</evidence>
<accession>A0A6H9YMX4</accession>
<name>A0A6H9YMX4_9ACTN</name>
<reference evidence="1 2" key="1">
    <citation type="submission" date="2019-09" db="EMBL/GenBank/DDBJ databases">
        <title>Actinomadura physcomitrii sp. nov., a novel actinomycete isolated from moss [Physcomitrium sphaericum (Ludw) Fuernr].</title>
        <authorList>
            <person name="Zhuang X."/>
            <person name="Liu C."/>
        </authorList>
    </citation>
    <scope>NUCLEOTIDE SEQUENCE [LARGE SCALE GENOMIC DNA]</scope>
    <source>
        <strain evidence="1 2">HMC1</strain>
    </source>
</reference>
<protein>
    <submittedName>
        <fullName evidence="1">Uncharacterized protein</fullName>
    </submittedName>
</protein>
<comment type="caution">
    <text evidence="1">The sequence shown here is derived from an EMBL/GenBank/DDBJ whole genome shotgun (WGS) entry which is preliminary data.</text>
</comment>
<organism evidence="1 2">
    <name type="scientific">Actinomadura rudentiformis</name>
    <dbReference type="NCBI Taxonomy" id="359158"/>
    <lineage>
        <taxon>Bacteria</taxon>
        <taxon>Bacillati</taxon>
        <taxon>Actinomycetota</taxon>
        <taxon>Actinomycetes</taxon>
        <taxon>Streptosporangiales</taxon>
        <taxon>Thermomonosporaceae</taxon>
        <taxon>Actinomadura</taxon>
    </lineage>
</organism>
<dbReference type="Proteomes" id="UP000468735">
    <property type="component" value="Unassembled WGS sequence"/>
</dbReference>